<keyword evidence="9" id="KW-0489">Methyltransferase</keyword>
<dbReference type="AlphaFoldDB" id="A0A2G9U480"/>
<dbReference type="EMBL" id="KZ349319">
    <property type="protein sequence ID" value="PIO65081.1"/>
    <property type="molecule type" value="Genomic_DNA"/>
</dbReference>
<name>A0A2G9U480_TELCI</name>
<dbReference type="SUPFAM" id="SSF53335">
    <property type="entry name" value="S-adenosyl-L-methionine-dependent methyltransferases"/>
    <property type="match status" value="1"/>
</dbReference>
<comment type="catalytic activity">
    <reaction evidence="6">
        <text>a 5'-end (N(7)-methyl 5'-triphosphoguanosine)-ribonucleoside in snRNA + S-adenosyl-L-methionine = a 5'-end (N(2),N(7)-dimethyl 5'-triphosphoguanosine)-ribonucleoside in snRNA + S-adenosyl-L-homocysteine + H(+)</text>
        <dbReference type="Rhea" id="RHEA:78471"/>
        <dbReference type="Rhea" id="RHEA-COMP:19085"/>
        <dbReference type="Rhea" id="RHEA-COMP:19087"/>
        <dbReference type="ChEBI" id="CHEBI:15378"/>
        <dbReference type="ChEBI" id="CHEBI:57856"/>
        <dbReference type="ChEBI" id="CHEBI:59789"/>
        <dbReference type="ChEBI" id="CHEBI:156461"/>
        <dbReference type="ChEBI" id="CHEBI:172880"/>
    </reaction>
    <physiologicalReaction direction="left-to-right" evidence="6">
        <dbReference type="Rhea" id="RHEA:78472"/>
    </physiologicalReaction>
</comment>
<evidence type="ECO:0000256" key="6">
    <source>
        <dbReference type="ARBA" id="ARBA00049075"/>
    </source>
</evidence>
<evidence type="ECO:0000313" key="9">
    <source>
        <dbReference type="EMBL" id="PIO65081.1"/>
    </source>
</evidence>
<accession>A0A2G9U480</accession>
<dbReference type="PANTHER" id="PTHR14741">
    <property type="entry name" value="S-ADENOSYLMETHIONINE-DEPENDENT METHYLTRANSFERASE RELATED"/>
    <property type="match status" value="1"/>
</dbReference>
<dbReference type="GO" id="GO:0071164">
    <property type="term" value="F:RNA cap trimethylguanosine synthase activity"/>
    <property type="evidence" value="ECO:0007669"/>
    <property type="project" value="TreeGrafter"/>
</dbReference>
<dbReference type="Proteomes" id="UP000230423">
    <property type="component" value="Unassembled WGS sequence"/>
</dbReference>
<comment type="catalytic activity">
    <reaction evidence="4">
        <text>a 5'-end (N(7)-methyl 5'-triphosphoguanosine)-ribonucleoside in snoRNA + S-adenosyl-L-methionine = a 5'-end (N(2),N(7)-dimethyl 5'-triphosphoguanosine)-ribonucleoside in snoRNA + S-adenosyl-L-homocysteine + H(+)</text>
        <dbReference type="Rhea" id="RHEA:78475"/>
        <dbReference type="Rhea" id="RHEA-COMP:19086"/>
        <dbReference type="Rhea" id="RHEA-COMP:19088"/>
        <dbReference type="ChEBI" id="CHEBI:15378"/>
        <dbReference type="ChEBI" id="CHEBI:57856"/>
        <dbReference type="ChEBI" id="CHEBI:59789"/>
        <dbReference type="ChEBI" id="CHEBI:156461"/>
        <dbReference type="ChEBI" id="CHEBI:172880"/>
    </reaction>
    <physiologicalReaction direction="left-to-right" evidence="4">
        <dbReference type="Rhea" id="RHEA:78476"/>
    </physiologicalReaction>
</comment>
<dbReference type="InterPro" id="IPR019012">
    <property type="entry name" value="RNA_cap_Gua-N2-MeTrfase"/>
</dbReference>
<dbReference type="OrthoDB" id="194443at2759"/>
<comment type="catalytic activity">
    <reaction evidence="3">
        <text>a 5'-end (N(2),N(7)-dimethyl 5'-triphosphoguanosine)-ribonucleoside in snoRNA + S-adenosyl-L-methionine = a 5'-end (N(2),N(2),N(7)-trimethyl 5'-triphosphoguanosine)-ribonucleoside in snoRNA + S-adenosyl-L-homocysteine + H(+)</text>
        <dbReference type="Rhea" id="RHEA:78507"/>
        <dbReference type="Rhea" id="RHEA-COMP:19088"/>
        <dbReference type="Rhea" id="RHEA-COMP:19090"/>
        <dbReference type="ChEBI" id="CHEBI:15378"/>
        <dbReference type="ChEBI" id="CHEBI:57856"/>
        <dbReference type="ChEBI" id="CHEBI:59789"/>
        <dbReference type="ChEBI" id="CHEBI:167623"/>
        <dbReference type="ChEBI" id="CHEBI:172880"/>
    </reaction>
    <physiologicalReaction direction="left-to-right" evidence="3">
        <dbReference type="Rhea" id="RHEA:78508"/>
    </physiologicalReaction>
</comment>
<feature type="region of interest" description="Disordered" evidence="8">
    <location>
        <begin position="1"/>
        <end position="34"/>
    </location>
</feature>
<evidence type="ECO:0000313" key="10">
    <source>
        <dbReference type="Proteomes" id="UP000230423"/>
    </source>
</evidence>
<evidence type="ECO:0000256" key="3">
    <source>
        <dbReference type="ARBA" id="ARBA00047418"/>
    </source>
</evidence>
<evidence type="ECO:0000256" key="8">
    <source>
        <dbReference type="SAM" id="MobiDB-lite"/>
    </source>
</evidence>
<keyword evidence="9" id="KW-0808">Transferase</keyword>
<dbReference type="GO" id="GO:0005634">
    <property type="term" value="C:nucleus"/>
    <property type="evidence" value="ECO:0007669"/>
    <property type="project" value="TreeGrafter"/>
</dbReference>
<comment type="catalytic activity">
    <reaction evidence="5">
        <text>a 5'-end (N(2),N(7)-dimethyl 5'-triphosphoguanosine)-ribonucleoside in snRNA + S-adenosyl-L-methionine = a 5'-end (N(2),N(2),N(7)-trimethyl 5'-triphosphoguanosine)-ribonucleoside in snRNA + S-adenosyl-L-homocysteine + H(+)</text>
        <dbReference type="Rhea" id="RHEA:78479"/>
        <dbReference type="Rhea" id="RHEA-COMP:19087"/>
        <dbReference type="Rhea" id="RHEA-COMP:19089"/>
        <dbReference type="ChEBI" id="CHEBI:15378"/>
        <dbReference type="ChEBI" id="CHEBI:57856"/>
        <dbReference type="ChEBI" id="CHEBI:59789"/>
        <dbReference type="ChEBI" id="CHEBI:167623"/>
        <dbReference type="ChEBI" id="CHEBI:172880"/>
    </reaction>
    <physiologicalReaction direction="left-to-right" evidence="5">
        <dbReference type="Rhea" id="RHEA:78480"/>
    </physiologicalReaction>
</comment>
<comment type="similarity">
    <text evidence="2">Belongs to the methyltransferase superfamily. Trimethylguanosine synthase family.</text>
</comment>
<feature type="region of interest" description="Disordered" evidence="8">
    <location>
        <begin position="79"/>
        <end position="98"/>
    </location>
</feature>
<evidence type="ECO:0000256" key="2">
    <source>
        <dbReference type="ARBA" id="ARBA00025783"/>
    </source>
</evidence>
<feature type="compositionally biased region" description="Low complexity" evidence="8">
    <location>
        <begin position="82"/>
        <end position="98"/>
    </location>
</feature>
<evidence type="ECO:0000256" key="1">
    <source>
        <dbReference type="ARBA" id="ARBA00018517"/>
    </source>
</evidence>
<dbReference type="Gene3D" id="3.40.50.150">
    <property type="entry name" value="Vaccinia Virus protein VP39"/>
    <property type="match status" value="1"/>
</dbReference>
<sequence>MGFVPGYNESDVISLGDNEAEPAEVAPEKKKSKRELERRFPVIYGDDEIFSDIYYDLYDPYAASMSVVLNRKEGVPKSDAVTATEAEGGESEGQAANEANSFEPNVSFAFDPAKDAHLIAKNAFEAYRDDMEIIKYWYQRYRLFSKLDKGILMDREGWFSVTPERIAEHIADRMVRRPNVLIVDAFAGVGGNSIQLALKGALVIAIDLDPVRLKCARENAKVYGVEDRIEFICGDFFHFAAKWTSDAGKSPEVQYQ</sequence>
<dbReference type="PANTHER" id="PTHR14741:SF32">
    <property type="entry name" value="TRIMETHYLGUANOSINE SYNTHASE"/>
    <property type="match status" value="1"/>
</dbReference>
<keyword evidence="10" id="KW-1185">Reference proteome</keyword>
<dbReference type="InterPro" id="IPR029063">
    <property type="entry name" value="SAM-dependent_MTases_sf"/>
</dbReference>
<evidence type="ECO:0000256" key="7">
    <source>
        <dbReference type="ARBA" id="ARBA00049790"/>
    </source>
</evidence>
<reference evidence="9 10" key="1">
    <citation type="submission" date="2015-09" db="EMBL/GenBank/DDBJ databases">
        <title>Draft genome of the parasitic nematode Teladorsagia circumcincta isolate WARC Sus (inbred).</title>
        <authorList>
            <person name="Mitreva M."/>
        </authorList>
    </citation>
    <scope>NUCLEOTIDE SEQUENCE [LARGE SCALE GENOMIC DNA]</scope>
    <source>
        <strain evidence="9 10">S</strain>
    </source>
</reference>
<evidence type="ECO:0000256" key="5">
    <source>
        <dbReference type="ARBA" id="ARBA00048763"/>
    </source>
</evidence>
<organism evidence="9 10">
    <name type="scientific">Teladorsagia circumcincta</name>
    <name type="common">Brown stomach worm</name>
    <name type="synonym">Ostertagia circumcincta</name>
    <dbReference type="NCBI Taxonomy" id="45464"/>
    <lineage>
        <taxon>Eukaryota</taxon>
        <taxon>Metazoa</taxon>
        <taxon>Ecdysozoa</taxon>
        <taxon>Nematoda</taxon>
        <taxon>Chromadorea</taxon>
        <taxon>Rhabditida</taxon>
        <taxon>Rhabditina</taxon>
        <taxon>Rhabditomorpha</taxon>
        <taxon>Strongyloidea</taxon>
        <taxon>Trichostrongylidae</taxon>
        <taxon>Teladorsagia</taxon>
    </lineage>
</organism>
<evidence type="ECO:0000256" key="4">
    <source>
        <dbReference type="ARBA" id="ARBA00048740"/>
    </source>
</evidence>
<gene>
    <name evidence="9" type="ORF">TELCIR_13266</name>
</gene>
<dbReference type="Pfam" id="PF09445">
    <property type="entry name" value="Methyltransf_15"/>
    <property type="match status" value="1"/>
</dbReference>
<dbReference type="CDD" id="cd02440">
    <property type="entry name" value="AdoMet_MTases"/>
    <property type="match status" value="1"/>
</dbReference>
<proteinExistence type="inferred from homology"/>
<protein>
    <recommendedName>
        <fullName evidence="1">Trimethylguanosine synthase</fullName>
    </recommendedName>
    <alternativeName>
        <fullName evidence="7">Cap-specific guanine-N(2) methyltransferase</fullName>
    </alternativeName>
</protein>